<dbReference type="PANTHER" id="PTHR43065:SF46">
    <property type="entry name" value="C4-DICARBOXYLATE TRANSPORT SENSOR PROTEIN DCTB"/>
    <property type="match status" value="1"/>
</dbReference>
<evidence type="ECO:0000256" key="1">
    <source>
        <dbReference type="ARBA" id="ARBA00000085"/>
    </source>
</evidence>
<comment type="caution">
    <text evidence="16">The sequence shown here is derived from an EMBL/GenBank/DDBJ whole genome shotgun (WGS) entry which is preliminary data.</text>
</comment>
<dbReference type="Pfam" id="PF02518">
    <property type="entry name" value="HATPase_c"/>
    <property type="match status" value="1"/>
</dbReference>
<dbReference type="CDD" id="cd00082">
    <property type="entry name" value="HisKA"/>
    <property type="match status" value="1"/>
</dbReference>
<evidence type="ECO:0000256" key="14">
    <source>
        <dbReference type="SAM" id="Phobius"/>
    </source>
</evidence>
<evidence type="ECO:0000256" key="5">
    <source>
        <dbReference type="ARBA" id="ARBA00022553"/>
    </source>
</evidence>
<keyword evidence="12" id="KW-0902">Two-component regulatory system</keyword>
<dbReference type="GO" id="GO:0016301">
    <property type="term" value="F:kinase activity"/>
    <property type="evidence" value="ECO:0007669"/>
    <property type="project" value="UniProtKB-KW"/>
</dbReference>
<evidence type="ECO:0000256" key="9">
    <source>
        <dbReference type="ARBA" id="ARBA00022777"/>
    </source>
</evidence>
<dbReference type="SMART" id="SM00387">
    <property type="entry name" value="HATPase_c"/>
    <property type="match status" value="1"/>
</dbReference>
<organism evidence="16 17">
    <name type="scientific">Metabacillus rhizolycopersici</name>
    <dbReference type="NCBI Taxonomy" id="2875709"/>
    <lineage>
        <taxon>Bacteria</taxon>
        <taxon>Bacillati</taxon>
        <taxon>Bacillota</taxon>
        <taxon>Bacilli</taxon>
        <taxon>Bacillales</taxon>
        <taxon>Bacillaceae</taxon>
        <taxon>Metabacillus</taxon>
    </lineage>
</organism>
<dbReference type="Gene3D" id="1.10.287.130">
    <property type="match status" value="1"/>
</dbReference>
<evidence type="ECO:0000256" key="4">
    <source>
        <dbReference type="ARBA" id="ARBA00022475"/>
    </source>
</evidence>
<keyword evidence="5" id="KW-0597">Phosphoprotein</keyword>
<dbReference type="RefSeq" id="WP_224142175.1">
    <property type="nucleotide sequence ID" value="NZ_JAIQUM010000152.1"/>
</dbReference>
<gene>
    <name evidence="16" type="ORF">K9V48_27060</name>
</gene>
<feature type="transmembrane region" description="Helical" evidence="14">
    <location>
        <begin position="77"/>
        <end position="95"/>
    </location>
</feature>
<dbReference type="SUPFAM" id="SSF47384">
    <property type="entry name" value="Homodimeric domain of signal transducing histidine kinase"/>
    <property type="match status" value="1"/>
</dbReference>
<evidence type="ECO:0000256" key="3">
    <source>
        <dbReference type="ARBA" id="ARBA00012438"/>
    </source>
</evidence>
<comment type="catalytic activity">
    <reaction evidence="1">
        <text>ATP + protein L-histidine = ADP + protein N-phospho-L-histidine.</text>
        <dbReference type="EC" id="2.7.13.3"/>
    </reaction>
</comment>
<dbReference type="Pfam" id="PF00512">
    <property type="entry name" value="HisKA"/>
    <property type="match status" value="1"/>
</dbReference>
<dbReference type="EMBL" id="JAIQUM010000152">
    <property type="protein sequence ID" value="MBZ5753772.1"/>
    <property type="molecule type" value="Genomic_DNA"/>
</dbReference>
<dbReference type="SUPFAM" id="SSF55874">
    <property type="entry name" value="ATPase domain of HSP90 chaperone/DNA topoisomerase II/histidine kinase"/>
    <property type="match status" value="1"/>
</dbReference>
<dbReference type="Pfam" id="PF07694">
    <property type="entry name" value="5TM-5TMR_LYT"/>
    <property type="match status" value="1"/>
</dbReference>
<feature type="domain" description="Histidine kinase" evidence="15">
    <location>
        <begin position="209"/>
        <end position="416"/>
    </location>
</feature>
<keyword evidence="11 14" id="KW-1133">Transmembrane helix</keyword>
<feature type="transmembrane region" description="Helical" evidence="14">
    <location>
        <begin position="37"/>
        <end position="57"/>
    </location>
</feature>
<keyword evidence="8" id="KW-0547">Nucleotide-binding</keyword>
<reference evidence="16" key="1">
    <citation type="submission" date="2024-05" db="EMBL/GenBank/DDBJ databases">
        <title>Metabacillus sp. nov., isolated from the rhizosphere soil of tomato plants.</title>
        <authorList>
            <person name="Ma R."/>
        </authorList>
    </citation>
    <scope>NUCLEOTIDE SEQUENCE</scope>
    <source>
        <strain evidence="16">DBTR6</strain>
    </source>
</reference>
<evidence type="ECO:0000313" key="16">
    <source>
        <dbReference type="EMBL" id="MBZ5753772.1"/>
    </source>
</evidence>
<dbReference type="InterPro" id="IPR003594">
    <property type="entry name" value="HATPase_dom"/>
</dbReference>
<evidence type="ECO:0000256" key="12">
    <source>
        <dbReference type="ARBA" id="ARBA00023012"/>
    </source>
</evidence>
<keyword evidence="13 14" id="KW-0472">Membrane</keyword>
<evidence type="ECO:0000256" key="10">
    <source>
        <dbReference type="ARBA" id="ARBA00022840"/>
    </source>
</evidence>
<dbReference type="SMART" id="SM00388">
    <property type="entry name" value="HisKA"/>
    <property type="match status" value="1"/>
</dbReference>
<keyword evidence="9 16" id="KW-0418">Kinase</keyword>
<keyword evidence="10" id="KW-0067">ATP-binding</keyword>
<feature type="transmembrane region" description="Helical" evidence="14">
    <location>
        <begin position="6"/>
        <end position="25"/>
    </location>
</feature>
<comment type="subcellular location">
    <subcellularLocation>
        <location evidence="2">Cell membrane</location>
        <topology evidence="2">Multi-pass membrane protein</topology>
    </subcellularLocation>
</comment>
<sequence length="416" mass="47610">MTKDLLVNFLFILLSLFLVQMLYMIKYTYRMKELKGWILGIFPVVSLVLCMLFPVAIETGFVWDLRWIPFILGGLYGGYRLGLFLLVLVLCIRYFQGIDVGFYIAVINFSFIGFVVCTLSKYYLQMKLKQKIMLSCSMSILSLIFSLLFAKLVFETNLDLTFWLHYITIHIVGMFISTLLWEIITINFNVLQRLVKTEKLQMVSHLAASISHEVRNPLTVSRGFIQMLANDISPQTRKDYAAIALQELDRATEIINDYLTFAKPALEKLETINVNEEIQHAINVITPLATMNNVQIQFSFTNQDQYFVKGERKKFQQCLINILKNGIESMENKGKLNIQQSYKNSILKIDIEDEGTGMTQEQIDRLGEPYFSTKEKGTGLGMMVSYSIIKGMNGSISVTSEYGKGTCFSIILPVNQ</sequence>
<evidence type="ECO:0000313" key="17">
    <source>
        <dbReference type="Proteomes" id="UP001165287"/>
    </source>
</evidence>
<dbReference type="Gene3D" id="3.30.565.10">
    <property type="entry name" value="Histidine kinase-like ATPase, C-terminal domain"/>
    <property type="match status" value="1"/>
</dbReference>
<dbReference type="EC" id="2.7.13.3" evidence="3"/>
<evidence type="ECO:0000256" key="11">
    <source>
        <dbReference type="ARBA" id="ARBA00022989"/>
    </source>
</evidence>
<keyword evidence="4" id="KW-1003">Cell membrane</keyword>
<feature type="transmembrane region" description="Helical" evidence="14">
    <location>
        <begin position="102"/>
        <end position="124"/>
    </location>
</feature>
<feature type="transmembrane region" description="Helical" evidence="14">
    <location>
        <begin position="130"/>
        <end position="150"/>
    </location>
</feature>
<dbReference type="Proteomes" id="UP001165287">
    <property type="component" value="Unassembled WGS sequence"/>
</dbReference>
<feature type="transmembrane region" description="Helical" evidence="14">
    <location>
        <begin position="162"/>
        <end position="184"/>
    </location>
</feature>
<dbReference type="PROSITE" id="PS50109">
    <property type="entry name" value="HIS_KIN"/>
    <property type="match status" value="1"/>
</dbReference>
<protein>
    <recommendedName>
        <fullName evidence="3">histidine kinase</fullName>
        <ecNumber evidence="3">2.7.13.3</ecNumber>
    </recommendedName>
</protein>
<evidence type="ECO:0000256" key="7">
    <source>
        <dbReference type="ARBA" id="ARBA00022692"/>
    </source>
</evidence>
<keyword evidence="7 14" id="KW-0812">Transmembrane</keyword>
<name>A0ABS7UZM1_9BACI</name>
<accession>A0ABS7UZM1</accession>
<keyword evidence="17" id="KW-1185">Reference proteome</keyword>
<dbReference type="InterPro" id="IPR011620">
    <property type="entry name" value="Sig_transdc_His_kinase_LytS_TM"/>
</dbReference>
<evidence type="ECO:0000256" key="8">
    <source>
        <dbReference type="ARBA" id="ARBA00022741"/>
    </source>
</evidence>
<proteinExistence type="predicted"/>
<dbReference type="InterPro" id="IPR003661">
    <property type="entry name" value="HisK_dim/P_dom"/>
</dbReference>
<dbReference type="PRINTS" id="PR00344">
    <property type="entry name" value="BCTRLSENSOR"/>
</dbReference>
<evidence type="ECO:0000259" key="15">
    <source>
        <dbReference type="PROSITE" id="PS50109"/>
    </source>
</evidence>
<dbReference type="InterPro" id="IPR036890">
    <property type="entry name" value="HATPase_C_sf"/>
</dbReference>
<dbReference type="InterPro" id="IPR005467">
    <property type="entry name" value="His_kinase_dom"/>
</dbReference>
<dbReference type="InterPro" id="IPR004358">
    <property type="entry name" value="Sig_transdc_His_kin-like_C"/>
</dbReference>
<dbReference type="InterPro" id="IPR036097">
    <property type="entry name" value="HisK_dim/P_sf"/>
</dbReference>
<evidence type="ECO:0000256" key="2">
    <source>
        <dbReference type="ARBA" id="ARBA00004651"/>
    </source>
</evidence>
<keyword evidence="6" id="KW-0808">Transferase</keyword>
<dbReference type="PANTHER" id="PTHR43065">
    <property type="entry name" value="SENSOR HISTIDINE KINASE"/>
    <property type="match status" value="1"/>
</dbReference>
<evidence type="ECO:0000256" key="13">
    <source>
        <dbReference type="ARBA" id="ARBA00023136"/>
    </source>
</evidence>
<evidence type="ECO:0000256" key="6">
    <source>
        <dbReference type="ARBA" id="ARBA00022679"/>
    </source>
</evidence>